<evidence type="ECO:0000313" key="4">
    <source>
        <dbReference type="Proteomes" id="UP001054821"/>
    </source>
</evidence>
<evidence type="ECO:0000313" key="3">
    <source>
        <dbReference type="EMBL" id="KAI5354928.1"/>
    </source>
</evidence>
<feature type="region of interest" description="Disordered" evidence="1">
    <location>
        <begin position="96"/>
        <end position="141"/>
    </location>
</feature>
<name>A0AAD4ZVC3_PRUDU</name>
<keyword evidence="4" id="KW-1185">Reference proteome</keyword>
<sequence length="222" mass="25753">MYDSNGEAIVKFIDNDSVTCEMVGCITSNRVLVLYYIDKKTSEKTWTQTFVEWPSLQSEEYNYGRFNEDHIKEVNEALDTDEHVVSLGDCEAAVDEEEEGSEFVDSDYEFSEDEEANKDSDTLYSDGNTSDDENTSRHVTKKQRISLPKFKQYRRATDLKNPEFYLGMQFVNREHLKEAIKEYAIVNGKLLKFDKNDKRRVKVMCSGSRNCAFVLYASRIDK</sequence>
<gene>
    <name evidence="3" type="ORF">L3X38_007823</name>
</gene>
<feature type="compositionally biased region" description="Acidic residues" evidence="1">
    <location>
        <begin position="96"/>
        <end position="116"/>
    </location>
</feature>
<evidence type="ECO:0000256" key="1">
    <source>
        <dbReference type="SAM" id="MobiDB-lite"/>
    </source>
</evidence>
<feature type="domain" description="Transposase MuDR plant" evidence="2">
    <location>
        <begin position="165"/>
        <end position="220"/>
    </location>
</feature>
<reference evidence="3 4" key="1">
    <citation type="journal article" date="2022" name="G3 (Bethesda)">
        <title>Whole-genome sequence and methylome profiling of the almond [Prunus dulcis (Mill.) D.A. Webb] cultivar 'Nonpareil'.</title>
        <authorList>
            <person name="D'Amico-Willman K.M."/>
            <person name="Ouma W.Z."/>
            <person name="Meulia T."/>
            <person name="Sideli G.M."/>
            <person name="Gradziel T.M."/>
            <person name="Fresnedo-Ramirez J."/>
        </authorList>
    </citation>
    <scope>NUCLEOTIDE SEQUENCE [LARGE SCALE GENOMIC DNA]</scope>
    <source>
        <strain evidence="3">Clone GOH B32 T37-40</strain>
    </source>
</reference>
<accession>A0AAD4ZVC3</accession>
<dbReference type="Proteomes" id="UP001054821">
    <property type="component" value="Chromosome 1"/>
</dbReference>
<dbReference type="Pfam" id="PF03108">
    <property type="entry name" value="DBD_Tnp_Mut"/>
    <property type="match status" value="1"/>
</dbReference>
<organism evidence="3 4">
    <name type="scientific">Prunus dulcis</name>
    <name type="common">Almond</name>
    <name type="synonym">Amygdalus dulcis</name>
    <dbReference type="NCBI Taxonomy" id="3755"/>
    <lineage>
        <taxon>Eukaryota</taxon>
        <taxon>Viridiplantae</taxon>
        <taxon>Streptophyta</taxon>
        <taxon>Embryophyta</taxon>
        <taxon>Tracheophyta</taxon>
        <taxon>Spermatophyta</taxon>
        <taxon>Magnoliopsida</taxon>
        <taxon>eudicotyledons</taxon>
        <taxon>Gunneridae</taxon>
        <taxon>Pentapetalae</taxon>
        <taxon>rosids</taxon>
        <taxon>fabids</taxon>
        <taxon>Rosales</taxon>
        <taxon>Rosaceae</taxon>
        <taxon>Amygdaloideae</taxon>
        <taxon>Amygdaleae</taxon>
        <taxon>Prunus</taxon>
    </lineage>
</organism>
<comment type="caution">
    <text evidence="3">The sequence shown here is derived from an EMBL/GenBank/DDBJ whole genome shotgun (WGS) entry which is preliminary data.</text>
</comment>
<protein>
    <recommendedName>
        <fullName evidence="2">Transposase MuDR plant domain-containing protein</fullName>
    </recommendedName>
</protein>
<dbReference type="EMBL" id="JAJFAZ020000001">
    <property type="protein sequence ID" value="KAI5354928.1"/>
    <property type="molecule type" value="Genomic_DNA"/>
</dbReference>
<dbReference type="AlphaFoldDB" id="A0AAD4ZVC3"/>
<dbReference type="InterPro" id="IPR004332">
    <property type="entry name" value="Transposase_MuDR"/>
</dbReference>
<evidence type="ECO:0000259" key="2">
    <source>
        <dbReference type="Pfam" id="PF03108"/>
    </source>
</evidence>
<proteinExistence type="predicted"/>